<name>A0AAD7U7K8_9STRA</name>
<organism evidence="2 3">
    <name type="scientific">Chrysophaeum taylorii</name>
    <dbReference type="NCBI Taxonomy" id="2483200"/>
    <lineage>
        <taxon>Eukaryota</taxon>
        <taxon>Sar</taxon>
        <taxon>Stramenopiles</taxon>
        <taxon>Ochrophyta</taxon>
        <taxon>Pelagophyceae</taxon>
        <taxon>Pelagomonadales</taxon>
        <taxon>Pelagomonadaceae</taxon>
        <taxon>Chrysophaeum</taxon>
    </lineage>
</organism>
<reference evidence="2" key="1">
    <citation type="submission" date="2023-01" db="EMBL/GenBank/DDBJ databases">
        <title>Metagenome sequencing of chrysophaentin producing Chrysophaeum taylorii.</title>
        <authorList>
            <person name="Davison J."/>
            <person name="Bewley C."/>
        </authorList>
    </citation>
    <scope>NUCLEOTIDE SEQUENCE</scope>
    <source>
        <strain evidence="2">NIES-1699</strain>
    </source>
</reference>
<proteinExistence type="predicted"/>
<evidence type="ECO:0000313" key="2">
    <source>
        <dbReference type="EMBL" id="KAJ8598699.1"/>
    </source>
</evidence>
<dbReference type="SMART" id="SM00952">
    <property type="entry name" value="RAP"/>
    <property type="match status" value="1"/>
</dbReference>
<dbReference type="PROSITE" id="PS51286">
    <property type="entry name" value="RAP"/>
    <property type="match status" value="1"/>
</dbReference>
<dbReference type="Pfam" id="PF08373">
    <property type="entry name" value="RAP"/>
    <property type="match status" value="1"/>
</dbReference>
<feature type="domain" description="RAP" evidence="1">
    <location>
        <begin position="136"/>
        <end position="192"/>
    </location>
</feature>
<evidence type="ECO:0000313" key="3">
    <source>
        <dbReference type="Proteomes" id="UP001230188"/>
    </source>
</evidence>
<accession>A0AAD7U7K8</accession>
<dbReference type="EMBL" id="JAQMWT010000664">
    <property type="protein sequence ID" value="KAJ8598699.1"/>
    <property type="molecule type" value="Genomic_DNA"/>
</dbReference>
<gene>
    <name evidence="2" type="ORF">CTAYLR_003114</name>
</gene>
<dbReference type="AlphaFoldDB" id="A0AAD7U7K8"/>
<evidence type="ECO:0000259" key="1">
    <source>
        <dbReference type="PROSITE" id="PS51286"/>
    </source>
</evidence>
<comment type="caution">
    <text evidence="2">The sequence shown here is derived from an EMBL/GenBank/DDBJ whole genome shotgun (WGS) entry which is preliminary data.</text>
</comment>
<protein>
    <recommendedName>
        <fullName evidence="1">RAP domain-containing protein</fullName>
    </recommendedName>
</protein>
<dbReference type="Proteomes" id="UP001230188">
    <property type="component" value="Unassembled WGS sequence"/>
</dbReference>
<dbReference type="InterPro" id="IPR013584">
    <property type="entry name" value="RAP"/>
</dbReference>
<sequence>MNLAKVAWAFATARIEAPMLFDSMALAARSLLGEFNPRSLANTAWAFACVDWKKDPEFFTELAYFAVTDLDASRGLSQLHLASLHFGLVWPDRCSPPSKLQQMLQMAYQLGWTPHVFEHATEEGLSLDMAQPDSKRAVEVDGPHHYLKRTRVENGPKSRLLRRLGWDDVVHVPLFDWATLDGEREEDSYLRAKLFANA</sequence>
<keyword evidence="3" id="KW-1185">Reference proteome</keyword>